<dbReference type="PANTHER" id="PTHR34310:SF9">
    <property type="entry name" value="BLR5716 PROTEIN"/>
    <property type="match status" value="1"/>
</dbReference>
<accession>A0A5A7SAU5</accession>
<dbReference type="RefSeq" id="WP_149430476.1">
    <property type="nucleotide sequence ID" value="NZ_VLNY01000005.1"/>
</dbReference>
<sequence>MTLTFGPGPFAKPSSGTLNGDLWSVLPDHAVFTHPVEKRIRAELAGATVADTTSAVLLHETGYLPVYYLPLADIRAEALEPSDTVTTCPFKGQARYHHLRVGDRVVPDAVWSYPEPIAGVEVLAELCSIRTDAVDQWFEEDQPVRGHPRDPFHRIDCLPSSRTVVVTAGDTELARSTRPVALFETGLPARFYIPVDDVSAELTATATSTYCPYKGEADYVAAAGIDDVAWRYQAPFSESAAIAGLVCFDPAKVTVRVDPT</sequence>
<organism evidence="2 3">
    <name type="scientific">Antrihabitans cavernicola</name>
    <dbReference type="NCBI Taxonomy" id="2495913"/>
    <lineage>
        <taxon>Bacteria</taxon>
        <taxon>Bacillati</taxon>
        <taxon>Actinomycetota</taxon>
        <taxon>Actinomycetes</taxon>
        <taxon>Mycobacteriales</taxon>
        <taxon>Nocardiaceae</taxon>
        <taxon>Antrihabitans</taxon>
    </lineage>
</organism>
<dbReference type="InterPro" id="IPR038694">
    <property type="entry name" value="DUF427_sf"/>
</dbReference>
<feature type="domain" description="DUF427" evidence="1">
    <location>
        <begin position="40"/>
        <end position="128"/>
    </location>
</feature>
<gene>
    <name evidence="2" type="ORF">FOY51_11940</name>
</gene>
<protein>
    <submittedName>
        <fullName evidence="2">DUF427 domain-containing protein</fullName>
    </submittedName>
</protein>
<dbReference type="PANTHER" id="PTHR34310">
    <property type="entry name" value="DUF427 DOMAIN PROTEIN (AFU_ORTHOLOGUE AFUA_3G02220)"/>
    <property type="match status" value="1"/>
</dbReference>
<feature type="domain" description="DUF427" evidence="1">
    <location>
        <begin position="164"/>
        <end position="250"/>
    </location>
</feature>
<proteinExistence type="predicted"/>
<comment type="caution">
    <text evidence="2">The sequence shown here is derived from an EMBL/GenBank/DDBJ whole genome shotgun (WGS) entry which is preliminary data.</text>
</comment>
<keyword evidence="3" id="KW-1185">Reference proteome</keyword>
<evidence type="ECO:0000259" key="1">
    <source>
        <dbReference type="Pfam" id="PF04248"/>
    </source>
</evidence>
<dbReference type="AlphaFoldDB" id="A0A5A7SAU5"/>
<evidence type="ECO:0000313" key="3">
    <source>
        <dbReference type="Proteomes" id="UP000322244"/>
    </source>
</evidence>
<name>A0A5A7SAU5_9NOCA</name>
<dbReference type="InterPro" id="IPR007361">
    <property type="entry name" value="DUF427"/>
</dbReference>
<reference evidence="2 3" key="1">
    <citation type="submission" date="2019-07" db="EMBL/GenBank/DDBJ databases">
        <title>Rhodococcus cavernicolus sp. nov., isolated from a cave.</title>
        <authorList>
            <person name="Lee S.D."/>
        </authorList>
    </citation>
    <scope>NUCLEOTIDE SEQUENCE [LARGE SCALE GENOMIC DNA]</scope>
    <source>
        <strain evidence="2 3">C1-24</strain>
    </source>
</reference>
<dbReference type="Pfam" id="PF04248">
    <property type="entry name" value="NTP_transf_9"/>
    <property type="match status" value="2"/>
</dbReference>
<dbReference type="EMBL" id="VLNY01000005">
    <property type="protein sequence ID" value="KAA0022419.1"/>
    <property type="molecule type" value="Genomic_DNA"/>
</dbReference>
<dbReference type="Gene3D" id="2.170.150.40">
    <property type="entry name" value="Domain of unknown function (DUF427)"/>
    <property type="match status" value="2"/>
</dbReference>
<evidence type="ECO:0000313" key="2">
    <source>
        <dbReference type="EMBL" id="KAA0022419.1"/>
    </source>
</evidence>
<dbReference type="OrthoDB" id="285364at2"/>
<dbReference type="Proteomes" id="UP000322244">
    <property type="component" value="Unassembled WGS sequence"/>
</dbReference>